<name>A0ABR2MM50_9ASPA</name>
<proteinExistence type="predicted"/>
<evidence type="ECO:0000313" key="2">
    <source>
        <dbReference type="Proteomes" id="UP001412067"/>
    </source>
</evidence>
<dbReference type="EMBL" id="JBBWWR010000006">
    <property type="protein sequence ID" value="KAK8964776.1"/>
    <property type="molecule type" value="Genomic_DNA"/>
</dbReference>
<reference evidence="1 2" key="1">
    <citation type="journal article" date="2022" name="Nat. Plants">
        <title>Genomes of leafy and leafless Platanthera orchids illuminate the evolution of mycoheterotrophy.</title>
        <authorList>
            <person name="Li M.H."/>
            <person name="Liu K.W."/>
            <person name="Li Z."/>
            <person name="Lu H.C."/>
            <person name="Ye Q.L."/>
            <person name="Zhang D."/>
            <person name="Wang J.Y."/>
            <person name="Li Y.F."/>
            <person name="Zhong Z.M."/>
            <person name="Liu X."/>
            <person name="Yu X."/>
            <person name="Liu D.K."/>
            <person name="Tu X.D."/>
            <person name="Liu B."/>
            <person name="Hao Y."/>
            <person name="Liao X.Y."/>
            <person name="Jiang Y.T."/>
            <person name="Sun W.H."/>
            <person name="Chen J."/>
            <person name="Chen Y.Q."/>
            <person name="Ai Y."/>
            <person name="Zhai J.W."/>
            <person name="Wu S.S."/>
            <person name="Zhou Z."/>
            <person name="Hsiao Y.Y."/>
            <person name="Wu W.L."/>
            <person name="Chen Y.Y."/>
            <person name="Lin Y.F."/>
            <person name="Hsu J.L."/>
            <person name="Li C.Y."/>
            <person name="Wang Z.W."/>
            <person name="Zhao X."/>
            <person name="Zhong W.Y."/>
            <person name="Ma X.K."/>
            <person name="Ma L."/>
            <person name="Huang J."/>
            <person name="Chen G.Z."/>
            <person name="Huang M.Z."/>
            <person name="Huang L."/>
            <person name="Peng D.H."/>
            <person name="Luo Y.B."/>
            <person name="Zou S.Q."/>
            <person name="Chen S.P."/>
            <person name="Lan S."/>
            <person name="Tsai W.C."/>
            <person name="Van de Peer Y."/>
            <person name="Liu Z.J."/>
        </authorList>
    </citation>
    <scope>NUCLEOTIDE SEQUENCE [LARGE SCALE GENOMIC DNA]</scope>
    <source>
        <strain evidence="1">Lor288</strain>
    </source>
</reference>
<keyword evidence="2" id="KW-1185">Reference proteome</keyword>
<evidence type="ECO:0000313" key="1">
    <source>
        <dbReference type="EMBL" id="KAK8964776.1"/>
    </source>
</evidence>
<protein>
    <submittedName>
        <fullName evidence="1">Uncharacterized protein</fullName>
    </submittedName>
</protein>
<accession>A0ABR2MM50</accession>
<organism evidence="1 2">
    <name type="scientific">Platanthera guangdongensis</name>
    <dbReference type="NCBI Taxonomy" id="2320717"/>
    <lineage>
        <taxon>Eukaryota</taxon>
        <taxon>Viridiplantae</taxon>
        <taxon>Streptophyta</taxon>
        <taxon>Embryophyta</taxon>
        <taxon>Tracheophyta</taxon>
        <taxon>Spermatophyta</taxon>
        <taxon>Magnoliopsida</taxon>
        <taxon>Liliopsida</taxon>
        <taxon>Asparagales</taxon>
        <taxon>Orchidaceae</taxon>
        <taxon>Orchidoideae</taxon>
        <taxon>Orchideae</taxon>
        <taxon>Orchidinae</taxon>
        <taxon>Platanthera</taxon>
    </lineage>
</organism>
<gene>
    <name evidence="1" type="ORF">KSP40_PGU017571</name>
</gene>
<comment type="caution">
    <text evidence="1">The sequence shown here is derived from an EMBL/GenBank/DDBJ whole genome shotgun (WGS) entry which is preliminary data.</text>
</comment>
<sequence>MSSAMGDIAETSRIIGRVMQEPPKIQISPALFTIPEAIRELGKYPEVMGDFDFYDYYTLFLRDKSNKETFMSIPEELKVRWLKARYTQNTNHSALEGLLRGDLEVDDGENSSACTQEGLARSAEIIYQIQDRLAAAEIDRGIILPAKSNNLLHLSPCCYELGVFSGKAGSLGGRNASCRICYNIEQQSSPSFSLLMRVRVFSVKAGSLGFIIFPHSPRRVAGQQSGTGGHAEEFRAEKKKCGDSPCETRERMSNRWLGGVLDQGWKISIPDWFEAIDAEMSYKRRACRKA</sequence>
<dbReference type="Proteomes" id="UP001412067">
    <property type="component" value="Unassembled WGS sequence"/>
</dbReference>